<dbReference type="SMART" id="SM00267">
    <property type="entry name" value="GGDEF"/>
    <property type="match status" value="1"/>
</dbReference>
<dbReference type="Gene3D" id="3.30.70.270">
    <property type="match status" value="1"/>
</dbReference>
<dbReference type="PANTHER" id="PTHR45138">
    <property type="entry name" value="REGULATORY COMPONENTS OF SENSORY TRANSDUCTION SYSTEM"/>
    <property type="match status" value="1"/>
</dbReference>
<dbReference type="InterPro" id="IPR001789">
    <property type="entry name" value="Sig_transdc_resp-reg_receiver"/>
</dbReference>
<dbReference type="InterPro" id="IPR043128">
    <property type="entry name" value="Rev_trsase/Diguanyl_cyclase"/>
</dbReference>
<name>A0A941GQJ7_NIACI</name>
<sequence length="534" mass="61873">MDKYKAIFITRMTEQLRNLLNNSQVIRNEEVYQLLHTIKGTSGTLDLDLLFQLVSDLMEHVEQRKEDWSQPQLKHFLGGLMDVCEEYEHFHQDLNKIPDYRDIDIPLIQLIDDDISLLIFLKEKLESKGWMVIANSQEDHAIEQFYSMNPDCIIIDINLPKKSGFEVLEAIQKHTKHSFVPKIMCSIDNSRQKRIAAYKMGADDFISKPLDMEEFLIRIERHLERKRIFDQSVIIDELTQVYNRKFLQDSYNRFISETSRTKTSGTIAILDIDHFKKVNDTYGHVMGDKILTVFAQFIKQNIRNTDTLFRYGGEEFVILFQRATESEIMIVLNGLLNRFSEMVLKADGNRFSLTFSAGIYEIKTTEIPLKKALEIADEALYLAKENGRARVESANQMIDAPNKKLLNVSIVEDDSLIRSILMNILKSIEISHLTIAIKEYEDGLQFLESNRLKEEGMHFLILDGIMPVMDGLEVLKKVKETSEEHNAHILMLTGRKSKQDIAEALRLGADDYVTKPFSITELQARITRLIMRIK</sequence>
<feature type="domain" description="GGDEF" evidence="4">
    <location>
        <begin position="263"/>
        <end position="396"/>
    </location>
</feature>
<dbReference type="Gene3D" id="3.40.50.2300">
    <property type="match status" value="2"/>
</dbReference>
<dbReference type="PROSITE" id="PS50110">
    <property type="entry name" value="RESPONSE_REGULATORY"/>
    <property type="match status" value="2"/>
</dbReference>
<reference evidence="6" key="1">
    <citation type="submission" date="2021-04" db="EMBL/GenBank/DDBJ databases">
        <title>Genomic analysis of electroactive and textile dye degrading Bacillus circulans strain: DC10 isolated from constructed wetland-microbial fuel cells treating textile dye wastewaters.</title>
        <authorList>
            <person name="Patel D.U."/>
            <person name="Desai C.R."/>
        </authorList>
    </citation>
    <scope>NUCLEOTIDE SEQUENCE</scope>
    <source>
        <strain evidence="6">DC10</strain>
    </source>
</reference>
<dbReference type="EMBL" id="JAGTPX010000023">
    <property type="protein sequence ID" value="MBR8671560.1"/>
    <property type="molecule type" value="Genomic_DNA"/>
</dbReference>
<dbReference type="NCBIfam" id="TIGR00254">
    <property type="entry name" value="GGDEF"/>
    <property type="match status" value="1"/>
</dbReference>
<dbReference type="Pfam" id="PF00990">
    <property type="entry name" value="GGDEF"/>
    <property type="match status" value="1"/>
</dbReference>
<dbReference type="InterPro" id="IPR050469">
    <property type="entry name" value="Diguanylate_Cyclase"/>
</dbReference>
<evidence type="ECO:0000256" key="1">
    <source>
        <dbReference type="PROSITE-ProRule" id="PRU00110"/>
    </source>
</evidence>
<dbReference type="SUPFAM" id="SSF55073">
    <property type="entry name" value="Nucleotide cyclase"/>
    <property type="match status" value="1"/>
</dbReference>
<comment type="caution">
    <text evidence="6">The sequence shown here is derived from an EMBL/GenBank/DDBJ whole genome shotgun (WGS) entry which is preliminary data.</text>
</comment>
<feature type="domain" description="HPt" evidence="5">
    <location>
        <begin position="1"/>
        <end position="97"/>
    </location>
</feature>
<gene>
    <name evidence="6" type="ORF">KD144_18655</name>
</gene>
<dbReference type="GO" id="GO:0005886">
    <property type="term" value="C:plasma membrane"/>
    <property type="evidence" value="ECO:0007669"/>
    <property type="project" value="TreeGrafter"/>
</dbReference>
<dbReference type="InterPro" id="IPR029787">
    <property type="entry name" value="Nucleotide_cyclase"/>
</dbReference>
<proteinExistence type="predicted"/>
<dbReference type="CDD" id="cd01949">
    <property type="entry name" value="GGDEF"/>
    <property type="match status" value="1"/>
</dbReference>
<keyword evidence="2" id="KW-0597">Phosphoprotein</keyword>
<feature type="modified residue" description="4-aspartylphosphate" evidence="2">
    <location>
        <position position="156"/>
    </location>
</feature>
<dbReference type="InterPro" id="IPR000160">
    <property type="entry name" value="GGDEF_dom"/>
</dbReference>
<organism evidence="6">
    <name type="scientific">Niallia circulans</name>
    <name type="common">Bacillus circulans</name>
    <dbReference type="NCBI Taxonomy" id="1397"/>
    <lineage>
        <taxon>Bacteria</taxon>
        <taxon>Bacillati</taxon>
        <taxon>Bacillota</taxon>
        <taxon>Bacilli</taxon>
        <taxon>Bacillales</taxon>
        <taxon>Bacillaceae</taxon>
        <taxon>Niallia</taxon>
    </lineage>
</organism>
<evidence type="ECO:0000313" key="6">
    <source>
        <dbReference type="EMBL" id="MBR8671560.1"/>
    </source>
</evidence>
<dbReference type="InterPro" id="IPR036641">
    <property type="entry name" value="HPT_dom_sf"/>
</dbReference>
<evidence type="ECO:0000256" key="2">
    <source>
        <dbReference type="PROSITE-ProRule" id="PRU00169"/>
    </source>
</evidence>
<dbReference type="InterPro" id="IPR008207">
    <property type="entry name" value="Sig_transdc_His_kin_Hpt_dom"/>
</dbReference>
<dbReference type="Gene3D" id="1.20.120.160">
    <property type="entry name" value="HPT domain"/>
    <property type="match status" value="1"/>
</dbReference>
<dbReference type="RefSeq" id="WP_212120731.1">
    <property type="nucleotide sequence ID" value="NZ_JAGTPX020000005.1"/>
</dbReference>
<feature type="modified residue" description="Phosphohistidine" evidence="1">
    <location>
        <position position="36"/>
    </location>
</feature>
<dbReference type="PROSITE" id="PS50894">
    <property type="entry name" value="HPT"/>
    <property type="match status" value="1"/>
</dbReference>
<dbReference type="GO" id="GO:1902201">
    <property type="term" value="P:negative regulation of bacterial-type flagellum-dependent cell motility"/>
    <property type="evidence" value="ECO:0007669"/>
    <property type="project" value="TreeGrafter"/>
</dbReference>
<dbReference type="AlphaFoldDB" id="A0A941GQJ7"/>
<dbReference type="SUPFAM" id="SSF47226">
    <property type="entry name" value="Histidine-containing phosphotransfer domain, HPT domain"/>
    <property type="match status" value="1"/>
</dbReference>
<evidence type="ECO:0000259" key="4">
    <source>
        <dbReference type="PROSITE" id="PS50887"/>
    </source>
</evidence>
<dbReference type="SMART" id="SM00448">
    <property type="entry name" value="REC"/>
    <property type="match status" value="2"/>
</dbReference>
<dbReference type="PROSITE" id="PS50887">
    <property type="entry name" value="GGDEF"/>
    <property type="match status" value="1"/>
</dbReference>
<dbReference type="CDD" id="cd00156">
    <property type="entry name" value="REC"/>
    <property type="match status" value="1"/>
</dbReference>
<evidence type="ECO:0000259" key="5">
    <source>
        <dbReference type="PROSITE" id="PS50894"/>
    </source>
</evidence>
<dbReference type="FunFam" id="3.30.70.270:FF:000001">
    <property type="entry name" value="Diguanylate cyclase domain protein"/>
    <property type="match status" value="1"/>
</dbReference>
<evidence type="ECO:0000259" key="3">
    <source>
        <dbReference type="PROSITE" id="PS50110"/>
    </source>
</evidence>
<protein>
    <submittedName>
        <fullName evidence="6">Response regulator</fullName>
    </submittedName>
</protein>
<feature type="modified residue" description="4-aspartylphosphate" evidence="2">
    <location>
        <position position="463"/>
    </location>
</feature>
<dbReference type="Pfam" id="PF00072">
    <property type="entry name" value="Response_reg"/>
    <property type="match status" value="2"/>
</dbReference>
<dbReference type="PANTHER" id="PTHR45138:SF9">
    <property type="entry name" value="DIGUANYLATE CYCLASE DGCM-RELATED"/>
    <property type="match status" value="1"/>
</dbReference>
<dbReference type="SUPFAM" id="SSF52172">
    <property type="entry name" value="CheY-like"/>
    <property type="match status" value="2"/>
</dbReference>
<dbReference type="InterPro" id="IPR011006">
    <property type="entry name" value="CheY-like_superfamily"/>
</dbReference>
<feature type="domain" description="Response regulatory" evidence="3">
    <location>
        <begin position="407"/>
        <end position="530"/>
    </location>
</feature>
<dbReference type="GO" id="GO:0052621">
    <property type="term" value="F:diguanylate cyclase activity"/>
    <property type="evidence" value="ECO:0007669"/>
    <property type="project" value="TreeGrafter"/>
</dbReference>
<feature type="domain" description="Response regulatory" evidence="3">
    <location>
        <begin position="107"/>
        <end position="223"/>
    </location>
</feature>
<dbReference type="Pfam" id="PF01627">
    <property type="entry name" value="Hpt"/>
    <property type="match status" value="1"/>
</dbReference>
<dbReference type="GO" id="GO:0000160">
    <property type="term" value="P:phosphorelay signal transduction system"/>
    <property type="evidence" value="ECO:0007669"/>
    <property type="project" value="InterPro"/>
</dbReference>
<dbReference type="GO" id="GO:0043709">
    <property type="term" value="P:cell adhesion involved in single-species biofilm formation"/>
    <property type="evidence" value="ECO:0007669"/>
    <property type="project" value="TreeGrafter"/>
</dbReference>
<dbReference type="CDD" id="cd17574">
    <property type="entry name" value="REC_OmpR"/>
    <property type="match status" value="1"/>
</dbReference>
<accession>A0A941GQJ7</accession>